<feature type="transmembrane region" description="Helical" evidence="6">
    <location>
        <begin position="373"/>
        <end position="393"/>
    </location>
</feature>
<evidence type="ECO:0000256" key="6">
    <source>
        <dbReference type="SAM" id="Phobius"/>
    </source>
</evidence>
<protein>
    <recommendedName>
        <fullName evidence="7">Membrane transport protein MMPL domain-containing protein</fullName>
    </recommendedName>
</protein>
<evidence type="ECO:0000256" key="3">
    <source>
        <dbReference type="ARBA" id="ARBA00022692"/>
    </source>
</evidence>
<dbReference type="PANTHER" id="PTHR33406:SF13">
    <property type="entry name" value="MEMBRANE PROTEIN YDFJ"/>
    <property type="match status" value="1"/>
</dbReference>
<dbReference type="EMBL" id="BMGC01000031">
    <property type="protein sequence ID" value="GGB42461.1"/>
    <property type="molecule type" value="Genomic_DNA"/>
</dbReference>
<keyword evidence="3 6" id="KW-0812">Transmembrane</keyword>
<keyword evidence="4 6" id="KW-1133">Transmembrane helix</keyword>
<evidence type="ECO:0000259" key="7">
    <source>
        <dbReference type="Pfam" id="PF03176"/>
    </source>
</evidence>
<name>A0A916TGQ0_9ACTN</name>
<dbReference type="Pfam" id="PF03176">
    <property type="entry name" value="MMPL"/>
    <property type="match status" value="2"/>
</dbReference>
<feature type="transmembrane region" description="Helical" evidence="6">
    <location>
        <begin position="65"/>
        <end position="92"/>
    </location>
</feature>
<dbReference type="InterPro" id="IPR004869">
    <property type="entry name" value="MMPL_dom"/>
</dbReference>
<feature type="transmembrane region" description="Helical" evidence="6">
    <location>
        <begin position="26"/>
        <end position="44"/>
    </location>
</feature>
<evidence type="ECO:0000256" key="1">
    <source>
        <dbReference type="ARBA" id="ARBA00004651"/>
    </source>
</evidence>
<dbReference type="GO" id="GO:0005886">
    <property type="term" value="C:plasma membrane"/>
    <property type="evidence" value="ECO:0007669"/>
    <property type="project" value="UniProtKB-SubCell"/>
</dbReference>
<dbReference type="InterPro" id="IPR050545">
    <property type="entry name" value="Mycobact_MmpL"/>
</dbReference>
<evidence type="ECO:0000256" key="4">
    <source>
        <dbReference type="ARBA" id="ARBA00022989"/>
    </source>
</evidence>
<feature type="transmembrane region" description="Helical" evidence="6">
    <location>
        <begin position="246"/>
        <end position="264"/>
    </location>
</feature>
<dbReference type="PANTHER" id="PTHR33406">
    <property type="entry name" value="MEMBRANE PROTEIN MJ1562-RELATED"/>
    <property type="match status" value="1"/>
</dbReference>
<sequence>MSLAALIALPVPFLRSIGFTGLLIPLVSVVVALTLLPALLLTVGHKLEWPHRRSGSAESRLWRRIGGFVVAHRWSSAVVALAILVVLAIPAFSMRLADPTNSSLASTGGPAGAAIERVESAGLGDGLTKPVEIVTDRPGEVVAALRGDDQVAGLTAPDTWVSGTNHVVDAWTHDDVSTGSGSDAAAHIRSVAEGLGADVGGLAAQNSDFIDAVYGNVWWVVLLIIVVTFILLAIALRSIVLPLKALLLNIFSIAAAYGVMVWIWQDGHGTELLFNQQASGAITVWIPIAVFAFLFGLSMDYEVFLLSRIREAHDEGASTDDATVTGVARTGRLVTSAALILFLAFISLSQVPATDVKILATGLALGIILDATLVRGVLAPALVAALGDVNWWVPTWWPKSKNSSHHDSQSTTPSR</sequence>
<dbReference type="Gene3D" id="1.20.1640.10">
    <property type="entry name" value="Multidrug efflux transporter AcrB transmembrane domain"/>
    <property type="match status" value="1"/>
</dbReference>
<evidence type="ECO:0000313" key="8">
    <source>
        <dbReference type="EMBL" id="GGB42461.1"/>
    </source>
</evidence>
<keyword evidence="9" id="KW-1185">Reference proteome</keyword>
<gene>
    <name evidence="8" type="ORF">GCM10011489_32490</name>
</gene>
<evidence type="ECO:0000313" key="9">
    <source>
        <dbReference type="Proteomes" id="UP000621454"/>
    </source>
</evidence>
<evidence type="ECO:0000256" key="5">
    <source>
        <dbReference type="ARBA" id="ARBA00023136"/>
    </source>
</evidence>
<keyword evidence="2" id="KW-1003">Cell membrane</keyword>
<comment type="caution">
    <text evidence="8">The sequence shown here is derived from an EMBL/GenBank/DDBJ whole genome shotgun (WGS) entry which is preliminary data.</text>
</comment>
<feature type="domain" description="Membrane transport protein MMPL" evidence="7">
    <location>
        <begin position="184"/>
        <end position="402"/>
    </location>
</feature>
<dbReference type="AlphaFoldDB" id="A0A916TGQ0"/>
<accession>A0A916TGQ0</accession>
<reference evidence="8" key="1">
    <citation type="journal article" date="2014" name="Int. J. Syst. Evol. Microbiol.">
        <title>Complete genome sequence of Corynebacterium casei LMG S-19264T (=DSM 44701T), isolated from a smear-ripened cheese.</title>
        <authorList>
            <consortium name="US DOE Joint Genome Institute (JGI-PGF)"/>
            <person name="Walter F."/>
            <person name="Albersmeier A."/>
            <person name="Kalinowski J."/>
            <person name="Ruckert C."/>
        </authorList>
    </citation>
    <scope>NUCLEOTIDE SEQUENCE</scope>
    <source>
        <strain evidence="8">CGMCC 1.12827</strain>
    </source>
</reference>
<feature type="transmembrane region" description="Helical" evidence="6">
    <location>
        <begin position="333"/>
        <end position="353"/>
    </location>
</feature>
<dbReference type="Proteomes" id="UP000621454">
    <property type="component" value="Unassembled WGS sequence"/>
</dbReference>
<feature type="transmembrane region" description="Helical" evidence="6">
    <location>
        <begin position="284"/>
        <end position="304"/>
    </location>
</feature>
<feature type="transmembrane region" description="Helical" evidence="6">
    <location>
        <begin position="217"/>
        <end position="239"/>
    </location>
</feature>
<keyword evidence="5 6" id="KW-0472">Membrane</keyword>
<proteinExistence type="predicted"/>
<comment type="subcellular location">
    <subcellularLocation>
        <location evidence="1">Cell membrane</location>
        <topology evidence="1">Multi-pass membrane protein</topology>
    </subcellularLocation>
</comment>
<feature type="domain" description="Membrane transport protein MMPL" evidence="7">
    <location>
        <begin position="2"/>
        <end position="71"/>
    </location>
</feature>
<evidence type="ECO:0000256" key="2">
    <source>
        <dbReference type="ARBA" id="ARBA00022475"/>
    </source>
</evidence>
<organism evidence="8 9">
    <name type="scientific">Gordonia jinhuaensis</name>
    <dbReference type="NCBI Taxonomy" id="1517702"/>
    <lineage>
        <taxon>Bacteria</taxon>
        <taxon>Bacillati</taxon>
        <taxon>Actinomycetota</taxon>
        <taxon>Actinomycetes</taxon>
        <taxon>Mycobacteriales</taxon>
        <taxon>Gordoniaceae</taxon>
        <taxon>Gordonia</taxon>
    </lineage>
</organism>
<reference evidence="8" key="2">
    <citation type="submission" date="2020-09" db="EMBL/GenBank/DDBJ databases">
        <authorList>
            <person name="Sun Q."/>
            <person name="Zhou Y."/>
        </authorList>
    </citation>
    <scope>NUCLEOTIDE SEQUENCE</scope>
    <source>
        <strain evidence="8">CGMCC 1.12827</strain>
    </source>
</reference>
<dbReference type="SUPFAM" id="SSF82866">
    <property type="entry name" value="Multidrug efflux transporter AcrB transmembrane domain"/>
    <property type="match status" value="1"/>
</dbReference>